<dbReference type="EMBL" id="CAJNOL010002009">
    <property type="protein sequence ID" value="CAF1449483.1"/>
    <property type="molecule type" value="Genomic_DNA"/>
</dbReference>
<sequence>MLNDNGQKQILSIISTDTNVDDTANVISKHPATDESFYEVVNNEESSTFISTPTIVSSTSTANTTN</sequence>
<accession>A0A815PIJ6</accession>
<proteinExistence type="predicted"/>
<reference evidence="1" key="1">
    <citation type="submission" date="2021-02" db="EMBL/GenBank/DDBJ databases">
        <authorList>
            <person name="Nowell W R."/>
        </authorList>
    </citation>
    <scope>NUCLEOTIDE SEQUENCE</scope>
</reference>
<dbReference type="AlphaFoldDB" id="A0A815PIJ6"/>
<gene>
    <name evidence="1" type="ORF">JXQ802_LOCUS37502</name>
</gene>
<protein>
    <submittedName>
        <fullName evidence="1">Uncharacterized protein</fullName>
    </submittedName>
</protein>
<keyword evidence="2" id="KW-1185">Reference proteome</keyword>
<dbReference type="Proteomes" id="UP000663870">
    <property type="component" value="Unassembled WGS sequence"/>
</dbReference>
<comment type="caution">
    <text evidence="1">The sequence shown here is derived from an EMBL/GenBank/DDBJ whole genome shotgun (WGS) entry which is preliminary data.</text>
</comment>
<organism evidence="1 2">
    <name type="scientific">Rotaria sordida</name>
    <dbReference type="NCBI Taxonomy" id="392033"/>
    <lineage>
        <taxon>Eukaryota</taxon>
        <taxon>Metazoa</taxon>
        <taxon>Spiralia</taxon>
        <taxon>Gnathifera</taxon>
        <taxon>Rotifera</taxon>
        <taxon>Eurotatoria</taxon>
        <taxon>Bdelloidea</taxon>
        <taxon>Philodinida</taxon>
        <taxon>Philodinidae</taxon>
        <taxon>Rotaria</taxon>
    </lineage>
</organism>
<name>A0A815PIJ6_9BILA</name>
<evidence type="ECO:0000313" key="1">
    <source>
        <dbReference type="EMBL" id="CAF1449483.1"/>
    </source>
</evidence>
<evidence type="ECO:0000313" key="2">
    <source>
        <dbReference type="Proteomes" id="UP000663870"/>
    </source>
</evidence>